<dbReference type="SMART" id="SM00034">
    <property type="entry name" value="CLECT"/>
    <property type="match status" value="3"/>
</dbReference>
<dbReference type="Pfam" id="PF00059">
    <property type="entry name" value="Lectin_C"/>
    <property type="match status" value="3"/>
</dbReference>
<dbReference type="InterPro" id="IPR016187">
    <property type="entry name" value="CTDL_fold"/>
</dbReference>
<dbReference type="CDD" id="cd00037">
    <property type="entry name" value="CLECT"/>
    <property type="match status" value="2"/>
</dbReference>
<dbReference type="PROSITE" id="PS00615">
    <property type="entry name" value="C_TYPE_LECTIN_1"/>
    <property type="match status" value="1"/>
</dbReference>
<reference evidence="4" key="2">
    <citation type="submission" date="2025-08" db="UniProtKB">
        <authorList>
            <consortium name="Ensembl"/>
        </authorList>
    </citation>
    <scope>IDENTIFICATION</scope>
</reference>
<keyword evidence="1" id="KW-1015">Disulfide bond</keyword>
<dbReference type="InterPro" id="IPR016186">
    <property type="entry name" value="C-type_lectin-like/link_sf"/>
</dbReference>
<reference evidence="4" key="3">
    <citation type="submission" date="2025-09" db="UniProtKB">
        <authorList>
            <consortium name="Ensembl"/>
        </authorList>
    </citation>
    <scope>IDENTIFICATION</scope>
</reference>
<dbReference type="PANTHER" id="PTHR45784">
    <property type="entry name" value="C-TYPE LECTIN DOMAIN FAMILY 20 MEMBER A-RELATED"/>
    <property type="match status" value="1"/>
</dbReference>
<evidence type="ECO:0000259" key="3">
    <source>
        <dbReference type="PROSITE" id="PS50041"/>
    </source>
</evidence>
<feature type="domain" description="C-type lectin" evidence="3">
    <location>
        <begin position="28"/>
        <end position="141"/>
    </location>
</feature>
<feature type="domain" description="C-type lectin" evidence="3">
    <location>
        <begin position="389"/>
        <end position="506"/>
    </location>
</feature>
<evidence type="ECO:0000313" key="5">
    <source>
        <dbReference type="Proteomes" id="UP000472267"/>
    </source>
</evidence>
<feature type="domain" description="C-type lectin" evidence="3">
    <location>
        <begin position="149"/>
        <end position="253"/>
    </location>
</feature>
<dbReference type="PROSITE" id="PS50041">
    <property type="entry name" value="C_TYPE_LECTIN_2"/>
    <property type="match status" value="3"/>
</dbReference>
<organism evidence="4 5">
    <name type="scientific">Salarias fasciatus</name>
    <name type="common">Jewelled blenny</name>
    <name type="synonym">Blennius fasciatus</name>
    <dbReference type="NCBI Taxonomy" id="181472"/>
    <lineage>
        <taxon>Eukaryota</taxon>
        <taxon>Metazoa</taxon>
        <taxon>Chordata</taxon>
        <taxon>Craniata</taxon>
        <taxon>Vertebrata</taxon>
        <taxon>Euteleostomi</taxon>
        <taxon>Actinopterygii</taxon>
        <taxon>Neopterygii</taxon>
        <taxon>Teleostei</taxon>
        <taxon>Neoteleostei</taxon>
        <taxon>Acanthomorphata</taxon>
        <taxon>Ovalentaria</taxon>
        <taxon>Blenniimorphae</taxon>
        <taxon>Blenniiformes</taxon>
        <taxon>Blennioidei</taxon>
        <taxon>Blenniidae</taxon>
        <taxon>Salariinae</taxon>
        <taxon>Salarias</taxon>
    </lineage>
</organism>
<keyword evidence="2" id="KW-1133">Transmembrane helix</keyword>
<keyword evidence="5" id="KW-1185">Reference proteome</keyword>
<dbReference type="InterPro" id="IPR001304">
    <property type="entry name" value="C-type_lectin-like"/>
</dbReference>
<dbReference type="AlphaFoldDB" id="A0A672GBL0"/>
<keyword evidence="2" id="KW-0812">Transmembrane</keyword>
<dbReference type="SUPFAM" id="SSF56436">
    <property type="entry name" value="C-type lectin-like"/>
    <property type="match status" value="3"/>
</dbReference>
<dbReference type="PANTHER" id="PTHR45784:SF3">
    <property type="entry name" value="C-TYPE LECTIN DOMAIN FAMILY 4 MEMBER K-LIKE-RELATED"/>
    <property type="match status" value="1"/>
</dbReference>
<proteinExistence type="predicted"/>
<dbReference type="Ensembl" id="ENSSFAT00005014972.1">
    <property type="protein sequence ID" value="ENSSFAP00005014370.1"/>
    <property type="gene ID" value="ENSSFAG00005007727.1"/>
</dbReference>
<dbReference type="OMA" id="RSFVCHG"/>
<dbReference type="FunCoup" id="A0A672GBL0">
    <property type="interactions" value="22"/>
</dbReference>
<keyword evidence="2" id="KW-0472">Membrane</keyword>
<evidence type="ECO:0000313" key="4">
    <source>
        <dbReference type="Ensembl" id="ENSSFAP00005014370.1"/>
    </source>
</evidence>
<dbReference type="OrthoDB" id="441660at2759"/>
<gene>
    <name evidence="4" type="primary">LOC115397473</name>
</gene>
<reference evidence="4" key="1">
    <citation type="submission" date="2019-06" db="EMBL/GenBank/DDBJ databases">
        <authorList>
            <consortium name="Wellcome Sanger Institute Data Sharing"/>
        </authorList>
    </citation>
    <scope>NUCLEOTIDE SEQUENCE [LARGE SCALE GENOMIC DNA]</scope>
</reference>
<accession>A0A672GBL0</accession>
<dbReference type="Gene3D" id="3.10.100.10">
    <property type="entry name" value="Mannose-Binding Protein A, subunit A"/>
    <property type="match status" value="3"/>
</dbReference>
<dbReference type="InterPro" id="IPR018378">
    <property type="entry name" value="C-type_lectin_CS"/>
</dbReference>
<evidence type="ECO:0000256" key="2">
    <source>
        <dbReference type="SAM" id="Phobius"/>
    </source>
</evidence>
<dbReference type="GeneID" id="115397473"/>
<dbReference type="InParanoid" id="A0A672GBL0"/>
<protein>
    <submittedName>
        <fullName evidence="4">Macrophage mannose receptor 1-like</fullName>
    </submittedName>
</protein>
<evidence type="ECO:0000256" key="1">
    <source>
        <dbReference type="ARBA" id="ARBA00023157"/>
    </source>
</evidence>
<name>A0A672GBL0_SALFA</name>
<sequence length="510" mass="56857">MTENRLIVTKRTYTLSLIVFSVFCSFTLGSLEYHFVDLSKNYEEAKSYCREMYTDLATVPNAEHMRNIIALVSHKTARAWIGLESRGVWMWHWSLIDQNTDFFKWRSGEPQGNNQDSCAAMDLNGEWFESDCRTERNFVCQNNGDTSGHIFVAEAKSWRNAQSHCRDLSSDLVSIHSAEENTAVQNVSASQNVWIGLFRDPWIWSDGSNSSFRFWKSSQPNYRSGQNCTAAVFRDGGRWNDLRCSGRRDFVCYGARKSTPATANSRSTTAATFATNYTTTLTPLPMTSSEEVGETSDFYVSTDEPTTTTEVFTTTAETSATGPTAPSTTQLESLAWSTDLSEATAKTPDATATQPGFTVSVSTETASASATHMKHKGQNTTQVTGHIRHSGSVILIQKNMTWIEAMSYCREHHVDLVHVTTEGLQEEVAERAKHATSAHVWLGLRYTCKFNFWFWIRSVPGCFQNWAPGHGPGREYDCGASGAAEATGRQQWVGLPETEKLNFLCSLCAG</sequence>
<feature type="transmembrane region" description="Helical" evidence="2">
    <location>
        <begin position="12"/>
        <end position="31"/>
    </location>
</feature>
<dbReference type="Proteomes" id="UP000472267">
    <property type="component" value="Chromosome 11"/>
</dbReference>
<dbReference type="RefSeq" id="XP_029959670.1">
    <property type="nucleotide sequence ID" value="XM_030103810.1"/>
</dbReference>